<dbReference type="SMART" id="SM00645">
    <property type="entry name" value="Pept_C1"/>
    <property type="match status" value="1"/>
</dbReference>
<dbReference type="GO" id="GO:0006508">
    <property type="term" value="P:proteolysis"/>
    <property type="evidence" value="ECO:0007669"/>
    <property type="project" value="UniProtKB-KW"/>
</dbReference>
<evidence type="ECO:0000313" key="6">
    <source>
        <dbReference type="EMBL" id="CAE5957947.1"/>
    </source>
</evidence>
<dbReference type="SUPFAM" id="SSF54001">
    <property type="entry name" value="Cysteine proteinases"/>
    <property type="match status" value="1"/>
</dbReference>
<dbReference type="PROSITE" id="PS00639">
    <property type="entry name" value="THIOL_PROTEASE_HIS"/>
    <property type="match status" value="1"/>
</dbReference>
<evidence type="ECO:0000256" key="1">
    <source>
        <dbReference type="ARBA" id="ARBA00008455"/>
    </source>
</evidence>
<evidence type="ECO:0000256" key="3">
    <source>
        <dbReference type="ARBA" id="ARBA00022801"/>
    </source>
</evidence>
<dbReference type="Pfam" id="PF00112">
    <property type="entry name" value="Peptidase_C1"/>
    <property type="match status" value="1"/>
</dbReference>
<organism evidence="6 7">
    <name type="scientific">Arabidopsis arenosa</name>
    <name type="common">Sand rock-cress</name>
    <name type="synonym">Cardaminopsis arenosa</name>
    <dbReference type="NCBI Taxonomy" id="38785"/>
    <lineage>
        <taxon>Eukaryota</taxon>
        <taxon>Viridiplantae</taxon>
        <taxon>Streptophyta</taxon>
        <taxon>Embryophyta</taxon>
        <taxon>Tracheophyta</taxon>
        <taxon>Spermatophyta</taxon>
        <taxon>Magnoliopsida</taxon>
        <taxon>eudicotyledons</taxon>
        <taxon>Gunneridae</taxon>
        <taxon>Pentapetalae</taxon>
        <taxon>rosids</taxon>
        <taxon>malvids</taxon>
        <taxon>Brassicales</taxon>
        <taxon>Brassicaceae</taxon>
        <taxon>Camelineae</taxon>
        <taxon>Arabidopsis</taxon>
    </lineage>
</organism>
<keyword evidence="3" id="KW-0378">Hydrolase</keyword>
<evidence type="ECO:0000256" key="2">
    <source>
        <dbReference type="ARBA" id="ARBA00022670"/>
    </source>
</evidence>
<evidence type="ECO:0000313" key="7">
    <source>
        <dbReference type="Proteomes" id="UP000682877"/>
    </source>
</evidence>
<accession>A0A8S1ZNB9</accession>
<proteinExistence type="inferred from homology"/>
<keyword evidence="7" id="KW-1185">Reference proteome</keyword>
<protein>
    <recommendedName>
        <fullName evidence="5">Peptidase C1A papain C-terminal domain-containing protein</fullName>
    </recommendedName>
</protein>
<name>A0A8S1ZNB9_ARAAE</name>
<dbReference type="AlphaFoldDB" id="A0A8S1ZNB9"/>
<dbReference type="Proteomes" id="UP000682877">
    <property type="component" value="Chromosome 1"/>
</dbReference>
<dbReference type="InterPro" id="IPR000668">
    <property type="entry name" value="Peptidase_C1A_C"/>
</dbReference>
<comment type="similarity">
    <text evidence="1">Belongs to the peptidase C1 family.</text>
</comment>
<dbReference type="InterPro" id="IPR013128">
    <property type="entry name" value="Peptidase_C1A"/>
</dbReference>
<gene>
    <name evidence="6" type="ORF">AARE701A_LOCUS1600</name>
</gene>
<dbReference type="InterPro" id="IPR025660">
    <property type="entry name" value="Pept_his_AS"/>
</dbReference>
<sequence>MEDQDLLGMGVGGFQDRLWKIERSLITATKSLHNLSGDFEYIQSSTRGFRTLRTALEEQLEKLSRSNPEILRHDLCSNELQRSTINIGESLAGLSSSKKELMVLLETISKEISAVYSDLEDNDELIRGKNLDQRLKARLNDVNKTMNRVSASLEDHKKKFDMLCKDIQTSSDAFSPYQDALSTSLVFTISKQIHFPLLKRFLGSDEEKAMGSLTDAELRIVDGILKYIPVLQLRRVMNTNPHSDITIIKCWNGVLFSYWKENKDHVTVDEFGNRWSSKMGDIINQLDHEVCWAIVIVDLVSAVRHILRRDTQKVKYSAQYLVDFTRANSRSRSSSKKNKPGHSCYACPVLEGLKYVQENGIETEAARPFDNAFCKKDFDRRSSLNLAYIEDVVKLPSIEETIKVLDKHPVAATIPIFEPEYSMIGENIYRGPTSTISRYGTTHAINITGVGKDEKTGEKFVWAKSSHGLKFGVAGYMKVSIEMMMMCLTTGKYGEFVDNPFRSLFEFVYPTLLSEEDEEKRKRQEDVTSNA</sequence>
<keyword evidence="4" id="KW-0788">Thiol protease</keyword>
<keyword evidence="2" id="KW-0645">Protease</keyword>
<dbReference type="InterPro" id="IPR038765">
    <property type="entry name" value="Papain-like_cys_pep_sf"/>
</dbReference>
<dbReference type="PANTHER" id="PTHR12411">
    <property type="entry name" value="CYSTEINE PROTEASE FAMILY C1-RELATED"/>
    <property type="match status" value="1"/>
</dbReference>
<dbReference type="EMBL" id="LR999451">
    <property type="protein sequence ID" value="CAE5957947.1"/>
    <property type="molecule type" value="Genomic_DNA"/>
</dbReference>
<dbReference type="Gene3D" id="3.90.70.10">
    <property type="entry name" value="Cysteine proteinases"/>
    <property type="match status" value="1"/>
</dbReference>
<reference evidence="6" key="1">
    <citation type="submission" date="2021-01" db="EMBL/GenBank/DDBJ databases">
        <authorList>
            <person name="Bezrukov I."/>
        </authorList>
    </citation>
    <scope>NUCLEOTIDE SEQUENCE</scope>
</reference>
<feature type="domain" description="Peptidase C1A papain C-terminal" evidence="5">
    <location>
        <begin position="267"/>
        <end position="489"/>
    </location>
</feature>
<dbReference type="GO" id="GO:0008234">
    <property type="term" value="F:cysteine-type peptidase activity"/>
    <property type="evidence" value="ECO:0007669"/>
    <property type="project" value="UniProtKB-KW"/>
</dbReference>
<evidence type="ECO:0000256" key="4">
    <source>
        <dbReference type="ARBA" id="ARBA00022807"/>
    </source>
</evidence>
<evidence type="ECO:0000259" key="5">
    <source>
        <dbReference type="SMART" id="SM00645"/>
    </source>
</evidence>